<evidence type="ECO:0000256" key="6">
    <source>
        <dbReference type="ARBA" id="ARBA00022737"/>
    </source>
</evidence>
<comment type="subcellular location">
    <subcellularLocation>
        <location evidence="1">Membrane</location>
        <topology evidence="1">Single-pass membrane protein</topology>
    </subcellularLocation>
</comment>
<evidence type="ECO:0000256" key="2">
    <source>
        <dbReference type="ARBA" id="ARBA00009634"/>
    </source>
</evidence>
<dbReference type="PANTHER" id="PTHR24365">
    <property type="entry name" value="TOLL-LIKE RECEPTOR"/>
    <property type="match status" value="1"/>
</dbReference>
<dbReference type="InterPro" id="IPR032675">
    <property type="entry name" value="LRR_dom_sf"/>
</dbReference>
<dbReference type="SUPFAM" id="SSF52200">
    <property type="entry name" value="Toll/Interleukin receptor TIR domain"/>
    <property type="match status" value="1"/>
</dbReference>
<sequence>MDTVQAKMIISVIFFCLVTGAVHTEAPVDACFRVPVKNSVECNVRTLSADRDVVGSMHSDGAKRLAIRCGSDHLESTLKDHYFVKMQGLMEIVLTDCKILRLPGNVFEGLRGLKTLELRTMNNHWGHNKELELSLGAFNGLRELHTLDLGYNNIRKIPADLFCALENIISLNLTRNKIKFVDELGFGHKCGSILQTIDLSYNDIMSLPADSEILHLRRLNQLFLQNNKISELPAEVFSDLLSLKVVNLSENAINYLPEGLFQNTKEIREIYLNYNDLEILPKKLFNRLEQLVVLDLSANKLKGDHIEDETFGEAILQLSFLKSLDLGENILIEISNNSFQNLSQLTGLRLIDNQIGNLTAGMFWGLPSLQVLNLAKNKIQSIETETFQKNLQLEAVRLDGNFISDINGGFLIYISQNVEKVIDLHNLWCLNDNVSPAKKPLNLNVTVCSEISDSSMISAFFVSHNIPLLASALTGFMLILLILALVFTFRYACRMWLYSNCGIKLSPLAGAFNDADKLYDAYICYSPKDEEFVVESLARELENGYPSYHLCLHYRDVPQFEATYAQFPDLVVEATEASRRIIVVLSKNFILTEWSQIEFRQALQRALRKNPHKLIVVVVGLLARDPELKSYFKSGLEITWKEKRFWERLRYAMPSCKRRGHKLKRLNYGRNSNTYTMDASVLNSTCQTLCGKSANSVERSPCDRPLSEHIYSTIDSDYSSNDFQGRHNHQQSVVLHHTVQTYLV</sequence>
<dbReference type="GO" id="GO:0007165">
    <property type="term" value="P:signal transduction"/>
    <property type="evidence" value="ECO:0007669"/>
    <property type="project" value="InterPro"/>
</dbReference>
<dbReference type="PROSITE" id="PS50104">
    <property type="entry name" value="TIR"/>
    <property type="match status" value="1"/>
</dbReference>
<feature type="chain" id="PRO_5035192874" evidence="12">
    <location>
        <begin position="25"/>
        <end position="744"/>
    </location>
</feature>
<evidence type="ECO:0000259" key="13">
    <source>
        <dbReference type="PROSITE" id="PS50104"/>
    </source>
</evidence>
<dbReference type="InterPro" id="IPR003591">
    <property type="entry name" value="Leu-rich_rpt_typical-subtyp"/>
</dbReference>
<dbReference type="SMART" id="SM00255">
    <property type="entry name" value="TIR"/>
    <property type="match status" value="1"/>
</dbReference>
<evidence type="ECO:0000256" key="8">
    <source>
        <dbReference type="ARBA" id="ARBA00023136"/>
    </source>
</evidence>
<organism evidence="14 15">
    <name type="scientific">Danaus chrysippus</name>
    <name type="common">African queen</name>
    <dbReference type="NCBI Taxonomy" id="151541"/>
    <lineage>
        <taxon>Eukaryota</taxon>
        <taxon>Metazoa</taxon>
        <taxon>Ecdysozoa</taxon>
        <taxon>Arthropoda</taxon>
        <taxon>Hexapoda</taxon>
        <taxon>Insecta</taxon>
        <taxon>Pterygota</taxon>
        <taxon>Neoptera</taxon>
        <taxon>Endopterygota</taxon>
        <taxon>Lepidoptera</taxon>
        <taxon>Glossata</taxon>
        <taxon>Ditrysia</taxon>
        <taxon>Papilionoidea</taxon>
        <taxon>Nymphalidae</taxon>
        <taxon>Danainae</taxon>
        <taxon>Danaini</taxon>
        <taxon>Danaina</taxon>
        <taxon>Danaus</taxon>
        <taxon>Anosia</taxon>
    </lineage>
</organism>
<dbReference type="PROSITE" id="PS51450">
    <property type="entry name" value="LRR"/>
    <property type="match status" value="3"/>
</dbReference>
<gene>
    <name evidence="14" type="ORF">DCHRY22_LOCUS3912</name>
</gene>
<dbReference type="SMART" id="SM00369">
    <property type="entry name" value="LRR_TYP"/>
    <property type="match status" value="10"/>
</dbReference>
<dbReference type="GO" id="GO:0005886">
    <property type="term" value="C:plasma membrane"/>
    <property type="evidence" value="ECO:0007669"/>
    <property type="project" value="TreeGrafter"/>
</dbReference>
<dbReference type="Gene3D" id="3.80.10.10">
    <property type="entry name" value="Ribonuclease Inhibitor"/>
    <property type="match status" value="2"/>
</dbReference>
<dbReference type="OrthoDB" id="2015831at2759"/>
<evidence type="ECO:0000256" key="5">
    <source>
        <dbReference type="ARBA" id="ARBA00022729"/>
    </source>
</evidence>
<evidence type="ECO:0000256" key="7">
    <source>
        <dbReference type="ARBA" id="ARBA00022989"/>
    </source>
</evidence>
<dbReference type="PANTHER" id="PTHR24365:SF541">
    <property type="entry name" value="PROTEIN TOLL-RELATED"/>
    <property type="match status" value="1"/>
</dbReference>
<evidence type="ECO:0000256" key="3">
    <source>
        <dbReference type="ARBA" id="ARBA00022614"/>
    </source>
</evidence>
<comment type="similarity">
    <text evidence="2">Belongs to the Toll-like receptor family.</text>
</comment>
<comment type="caution">
    <text evidence="14">The sequence shown here is derived from an EMBL/GenBank/DDBJ whole genome shotgun (WGS) entry which is preliminary data.</text>
</comment>
<name>A0A8J2QH53_9NEOP</name>
<dbReference type="InterPro" id="IPR001611">
    <property type="entry name" value="Leu-rich_rpt"/>
</dbReference>
<keyword evidence="9" id="KW-0675">Receptor</keyword>
<evidence type="ECO:0000256" key="10">
    <source>
        <dbReference type="ARBA" id="ARBA00023180"/>
    </source>
</evidence>
<keyword evidence="7 11" id="KW-1133">Transmembrane helix</keyword>
<feature type="signal peptide" evidence="12">
    <location>
        <begin position="1"/>
        <end position="24"/>
    </location>
</feature>
<dbReference type="GO" id="GO:0038023">
    <property type="term" value="F:signaling receptor activity"/>
    <property type="evidence" value="ECO:0007669"/>
    <property type="project" value="TreeGrafter"/>
</dbReference>
<dbReference type="Pfam" id="PF01582">
    <property type="entry name" value="TIR"/>
    <property type="match status" value="1"/>
</dbReference>
<reference evidence="14" key="1">
    <citation type="submission" date="2021-09" db="EMBL/GenBank/DDBJ databases">
        <authorList>
            <person name="Martin H S."/>
        </authorList>
    </citation>
    <scope>NUCLEOTIDE SEQUENCE</scope>
</reference>
<dbReference type="InterPro" id="IPR000157">
    <property type="entry name" value="TIR_dom"/>
</dbReference>
<evidence type="ECO:0000256" key="1">
    <source>
        <dbReference type="ARBA" id="ARBA00004167"/>
    </source>
</evidence>
<keyword evidence="15" id="KW-1185">Reference proteome</keyword>
<feature type="domain" description="TIR" evidence="13">
    <location>
        <begin position="517"/>
        <end position="653"/>
    </location>
</feature>
<dbReference type="SUPFAM" id="SSF52058">
    <property type="entry name" value="L domain-like"/>
    <property type="match status" value="1"/>
</dbReference>
<evidence type="ECO:0000313" key="15">
    <source>
        <dbReference type="Proteomes" id="UP000789524"/>
    </source>
</evidence>
<accession>A0A8J2QH53</accession>
<evidence type="ECO:0000313" key="14">
    <source>
        <dbReference type="EMBL" id="CAG9562605.1"/>
    </source>
</evidence>
<dbReference type="InterPro" id="IPR035897">
    <property type="entry name" value="Toll_tir_struct_dom_sf"/>
</dbReference>
<evidence type="ECO:0000256" key="4">
    <source>
        <dbReference type="ARBA" id="ARBA00022692"/>
    </source>
</evidence>
<keyword evidence="8 11" id="KW-0472">Membrane</keyword>
<dbReference type="AlphaFoldDB" id="A0A8J2QH53"/>
<keyword evidence="6" id="KW-0677">Repeat</keyword>
<keyword evidence="4 11" id="KW-0812">Transmembrane</keyword>
<dbReference type="EMBL" id="CAKASE010000048">
    <property type="protein sequence ID" value="CAG9562605.1"/>
    <property type="molecule type" value="Genomic_DNA"/>
</dbReference>
<dbReference type="Proteomes" id="UP000789524">
    <property type="component" value="Unassembled WGS sequence"/>
</dbReference>
<evidence type="ECO:0000256" key="9">
    <source>
        <dbReference type="ARBA" id="ARBA00023170"/>
    </source>
</evidence>
<evidence type="ECO:0000256" key="12">
    <source>
        <dbReference type="SAM" id="SignalP"/>
    </source>
</evidence>
<dbReference type="Pfam" id="PF13855">
    <property type="entry name" value="LRR_8"/>
    <property type="match status" value="3"/>
</dbReference>
<evidence type="ECO:0000256" key="11">
    <source>
        <dbReference type="SAM" id="Phobius"/>
    </source>
</evidence>
<proteinExistence type="inferred from homology"/>
<keyword evidence="10" id="KW-0325">Glycoprotein</keyword>
<feature type="transmembrane region" description="Helical" evidence="11">
    <location>
        <begin position="466"/>
        <end position="489"/>
    </location>
</feature>
<keyword evidence="3" id="KW-0433">Leucine-rich repeat</keyword>
<protein>
    <submittedName>
        <fullName evidence="14">(African queen) hypothetical protein</fullName>
    </submittedName>
</protein>
<dbReference type="Gene3D" id="3.40.50.10140">
    <property type="entry name" value="Toll/interleukin-1 receptor homology (TIR) domain"/>
    <property type="match status" value="1"/>
</dbReference>
<keyword evidence="5 12" id="KW-0732">Signal</keyword>